<dbReference type="InterPro" id="IPR000310">
    <property type="entry name" value="Orn/Lys/Arg_deCO2ase_major_dom"/>
</dbReference>
<sequence length="500" mass="53943">MVSAYLNMVQSHRCISTSVACISEDHGMPLKKHEKVGLLDNKKPVKDNIAIPNSQPSENHNHTPLVTALKASAKQNVASFHFPGHNRGRAAPSSISNLIGIQPFLHDLPELPELDNLFSPEGPILDAQEQAAKLFGAAETWFLVGGTTCGIQAAIMATCSPGDTLILPRNAHISAFSSMVLSGVIPKYIIPEYDFDWDIACGVTPSQVENAIKKSENKGRKASAVLITSPTYHGICSNLEEISLLCHSHNIPLIVDEAHGAHLGFHKNLPRSALSQGVDISVQSTHKVLCSLTQSSMLHISGNIVNRERICQCLQTLQSTSPSYLLLASLDAARAQIITVGVWNLGISGFEADDILYESYGVVSELTGTRSITFAINLGTSRDDVLRLVSGLQHLSQTYKLVPLKEERLNDIQSFMETSSGMRLSPREAFFASKRKVTFKESIGNVCGELVCPYPPGIPILIPGEVITEEALGYLVDVKKNGGFVSGAADPSLSSIVICT</sequence>
<protein>
    <submittedName>
        <fullName evidence="8">Orn/Lys/Arg decarboxylase, C-terminal</fullName>
    </submittedName>
</protein>
<gene>
    <name evidence="8" type="ORF">CTI12_AA277490</name>
</gene>
<proteinExistence type="inferred from homology"/>
<accession>A0A2U1NC85</accession>
<evidence type="ECO:0000259" key="7">
    <source>
        <dbReference type="Pfam" id="PF03711"/>
    </source>
</evidence>
<dbReference type="SUPFAM" id="SSF53383">
    <property type="entry name" value="PLP-dependent transferases"/>
    <property type="match status" value="1"/>
</dbReference>
<evidence type="ECO:0000313" key="8">
    <source>
        <dbReference type="EMBL" id="PWA71070.1"/>
    </source>
</evidence>
<dbReference type="PANTHER" id="PTHR43277">
    <property type="entry name" value="ARGININE DECARBOXYLASE"/>
    <property type="match status" value="1"/>
</dbReference>
<dbReference type="CDD" id="cd00615">
    <property type="entry name" value="Orn_deC_like"/>
    <property type="match status" value="1"/>
</dbReference>
<evidence type="ECO:0000256" key="3">
    <source>
        <dbReference type="ARBA" id="ARBA00022793"/>
    </source>
</evidence>
<dbReference type="InterPro" id="IPR015424">
    <property type="entry name" value="PyrdxlP-dep_Trfase"/>
</dbReference>
<dbReference type="Gene3D" id="3.40.640.10">
    <property type="entry name" value="Type I PLP-dependent aspartate aminotransferase-like (Major domain)"/>
    <property type="match status" value="1"/>
</dbReference>
<feature type="domain" description="Orn/Lys/Arg decarboxylase C-terminal" evidence="7">
    <location>
        <begin position="392"/>
        <end position="475"/>
    </location>
</feature>
<dbReference type="InterPro" id="IPR015421">
    <property type="entry name" value="PyrdxlP-dep_Trfase_major"/>
</dbReference>
<organism evidence="8 9">
    <name type="scientific">Artemisia annua</name>
    <name type="common">Sweet wormwood</name>
    <dbReference type="NCBI Taxonomy" id="35608"/>
    <lineage>
        <taxon>Eukaryota</taxon>
        <taxon>Viridiplantae</taxon>
        <taxon>Streptophyta</taxon>
        <taxon>Embryophyta</taxon>
        <taxon>Tracheophyta</taxon>
        <taxon>Spermatophyta</taxon>
        <taxon>Magnoliopsida</taxon>
        <taxon>eudicotyledons</taxon>
        <taxon>Gunneridae</taxon>
        <taxon>Pentapetalae</taxon>
        <taxon>asterids</taxon>
        <taxon>campanulids</taxon>
        <taxon>Asterales</taxon>
        <taxon>Asteraceae</taxon>
        <taxon>Asteroideae</taxon>
        <taxon>Anthemideae</taxon>
        <taxon>Artemisiinae</taxon>
        <taxon>Artemisia</taxon>
    </lineage>
</organism>
<dbReference type="Gene3D" id="3.90.100.10">
    <property type="entry name" value="Orn/Lys/Arg decarboxylase, C-terminal domain"/>
    <property type="match status" value="1"/>
</dbReference>
<evidence type="ECO:0000256" key="4">
    <source>
        <dbReference type="ARBA" id="ARBA00022898"/>
    </source>
</evidence>
<comment type="cofactor">
    <cofactor evidence="1">
        <name>pyridoxal 5'-phosphate</name>
        <dbReference type="ChEBI" id="CHEBI:597326"/>
    </cofactor>
</comment>
<evidence type="ECO:0000259" key="6">
    <source>
        <dbReference type="Pfam" id="PF01276"/>
    </source>
</evidence>
<keyword evidence="4" id="KW-0663">Pyridoxal phosphate</keyword>
<dbReference type="Pfam" id="PF03711">
    <property type="entry name" value="OKR_DC_1_C"/>
    <property type="match status" value="1"/>
</dbReference>
<keyword evidence="3" id="KW-0210">Decarboxylase</keyword>
<evidence type="ECO:0000313" key="9">
    <source>
        <dbReference type="Proteomes" id="UP000245207"/>
    </source>
</evidence>
<comment type="similarity">
    <text evidence="2">Belongs to the Orn/Lys/Arg decarboxylase class-I family.</text>
</comment>
<dbReference type="AlphaFoldDB" id="A0A2U1NC85"/>
<dbReference type="InterPro" id="IPR008286">
    <property type="entry name" value="Prn/Lys/Arg_de-COase_C"/>
</dbReference>
<keyword evidence="9" id="KW-1185">Reference proteome</keyword>
<dbReference type="PANTHER" id="PTHR43277:SF4">
    <property type="entry name" value="ARGININE DECARBOXYLASE"/>
    <property type="match status" value="1"/>
</dbReference>
<dbReference type="GO" id="GO:0016831">
    <property type="term" value="F:carboxy-lyase activity"/>
    <property type="evidence" value="ECO:0007669"/>
    <property type="project" value="UniProtKB-KW"/>
</dbReference>
<dbReference type="STRING" id="35608.A0A2U1NC85"/>
<keyword evidence="5" id="KW-0456">Lyase</keyword>
<feature type="domain" description="Orn/Lys/Arg decarboxylases family 1 pyridoxal-P attachment site" evidence="6">
    <location>
        <begin position="63"/>
        <end position="336"/>
    </location>
</feature>
<dbReference type="EMBL" id="PKPP01003140">
    <property type="protein sequence ID" value="PWA71070.1"/>
    <property type="molecule type" value="Genomic_DNA"/>
</dbReference>
<name>A0A2U1NC85_ARTAN</name>
<comment type="caution">
    <text evidence="8">The sequence shown here is derived from an EMBL/GenBank/DDBJ whole genome shotgun (WGS) entry which is preliminary data.</text>
</comment>
<evidence type="ECO:0000256" key="2">
    <source>
        <dbReference type="ARBA" id="ARBA00010671"/>
    </source>
</evidence>
<evidence type="ECO:0000256" key="5">
    <source>
        <dbReference type="ARBA" id="ARBA00023239"/>
    </source>
</evidence>
<dbReference type="InterPro" id="IPR052357">
    <property type="entry name" value="Orn_Lys_Arg_decarboxylase-I"/>
</dbReference>
<evidence type="ECO:0000256" key="1">
    <source>
        <dbReference type="ARBA" id="ARBA00001933"/>
    </source>
</evidence>
<reference evidence="8 9" key="1">
    <citation type="journal article" date="2018" name="Mol. Plant">
        <title>The genome of Artemisia annua provides insight into the evolution of Asteraceae family and artemisinin biosynthesis.</title>
        <authorList>
            <person name="Shen Q."/>
            <person name="Zhang L."/>
            <person name="Liao Z."/>
            <person name="Wang S."/>
            <person name="Yan T."/>
            <person name="Shi P."/>
            <person name="Liu M."/>
            <person name="Fu X."/>
            <person name="Pan Q."/>
            <person name="Wang Y."/>
            <person name="Lv Z."/>
            <person name="Lu X."/>
            <person name="Zhang F."/>
            <person name="Jiang W."/>
            <person name="Ma Y."/>
            <person name="Chen M."/>
            <person name="Hao X."/>
            <person name="Li L."/>
            <person name="Tang Y."/>
            <person name="Lv G."/>
            <person name="Zhou Y."/>
            <person name="Sun X."/>
            <person name="Brodelius P.E."/>
            <person name="Rose J.K.C."/>
            <person name="Tang K."/>
        </authorList>
    </citation>
    <scope>NUCLEOTIDE SEQUENCE [LARGE SCALE GENOMIC DNA]</scope>
    <source>
        <strain evidence="9">cv. Huhao1</strain>
        <tissue evidence="8">Leaf</tissue>
    </source>
</reference>
<dbReference type="OrthoDB" id="5978656at2759"/>
<dbReference type="Proteomes" id="UP000245207">
    <property type="component" value="Unassembled WGS sequence"/>
</dbReference>
<dbReference type="Pfam" id="PF01276">
    <property type="entry name" value="OKR_DC_1"/>
    <property type="match status" value="1"/>
</dbReference>